<dbReference type="InterPro" id="IPR025420">
    <property type="entry name" value="DUF4143"/>
</dbReference>
<dbReference type="InterPro" id="IPR041682">
    <property type="entry name" value="AAA_14"/>
</dbReference>
<accession>A0A1W1C7B0</accession>
<reference evidence="3" key="1">
    <citation type="submission" date="2016-10" db="EMBL/GenBank/DDBJ databases">
        <authorList>
            <person name="de Groot N.N."/>
        </authorList>
    </citation>
    <scope>NUCLEOTIDE SEQUENCE</scope>
</reference>
<dbReference type="Pfam" id="PF13635">
    <property type="entry name" value="DUF4143"/>
    <property type="match status" value="1"/>
</dbReference>
<feature type="domain" description="DUF4143" evidence="2">
    <location>
        <begin position="204"/>
        <end position="362"/>
    </location>
</feature>
<organism evidence="3">
    <name type="scientific">hydrothermal vent metagenome</name>
    <dbReference type="NCBI Taxonomy" id="652676"/>
    <lineage>
        <taxon>unclassified sequences</taxon>
        <taxon>metagenomes</taxon>
        <taxon>ecological metagenomes</taxon>
    </lineage>
</organism>
<evidence type="ECO:0000259" key="2">
    <source>
        <dbReference type="Pfam" id="PF13635"/>
    </source>
</evidence>
<evidence type="ECO:0000259" key="1">
    <source>
        <dbReference type="Pfam" id="PF13173"/>
    </source>
</evidence>
<sequence length="389" mass="44293">MIERKIQNKIVNALKNFRVVIVSGPRQAGKTTLVKAIAKELGLSYYTFDDSEILVTAQNHPKDFIKFISKNRSAIDEVQYLPEIIPAIKMVVDEKNKRGMFLLTGSSDIQRMSSVKESLVGRMVGLELYPLSTVEIEQRETNIIDLLFSDDIFLLDLSVYNGSIEYLTEKLLEGGYPEIIGFDEENRRMWYDAYVEYRIIKDAKDFESINANKAQSITMLLKLLATQVSSLISFNRLSKKLKIADKTVAKYISILEAMYIVKLIEPYFNNRGNRLTKAKKVHFIDTGLVANLLHADRSILVNKGEIYGNLVESFVFTELLKQSTFSKNRVSIYHYRDTKQREVDFVLELANGDIVGIEVKSGNTIKAQDTKGMVSLAEHAKEKFLSVFP</sequence>
<proteinExistence type="predicted"/>
<dbReference type="PANTHER" id="PTHR43566">
    <property type="entry name" value="CONSERVED PROTEIN"/>
    <property type="match status" value="1"/>
</dbReference>
<gene>
    <name evidence="3" type="ORF">MNB_SV-12-1576</name>
</gene>
<name>A0A1W1C7B0_9ZZZZ</name>
<dbReference type="EMBL" id="FPHE01000107">
    <property type="protein sequence ID" value="SFV61602.1"/>
    <property type="molecule type" value="Genomic_DNA"/>
</dbReference>
<dbReference type="AlphaFoldDB" id="A0A1W1C7B0"/>
<dbReference type="SUPFAM" id="SSF52540">
    <property type="entry name" value="P-loop containing nucleoside triphosphate hydrolases"/>
    <property type="match status" value="1"/>
</dbReference>
<evidence type="ECO:0000313" key="3">
    <source>
        <dbReference type="EMBL" id="SFV61602.1"/>
    </source>
</evidence>
<feature type="domain" description="AAA" evidence="1">
    <location>
        <begin position="17"/>
        <end position="136"/>
    </location>
</feature>
<dbReference type="Gene3D" id="3.40.50.300">
    <property type="entry name" value="P-loop containing nucleotide triphosphate hydrolases"/>
    <property type="match status" value="1"/>
</dbReference>
<dbReference type="Pfam" id="PF13173">
    <property type="entry name" value="AAA_14"/>
    <property type="match status" value="1"/>
</dbReference>
<protein>
    <submittedName>
        <fullName evidence="3">ATPase</fullName>
    </submittedName>
</protein>
<dbReference type="PANTHER" id="PTHR43566:SF2">
    <property type="entry name" value="DUF4143 DOMAIN-CONTAINING PROTEIN"/>
    <property type="match status" value="1"/>
</dbReference>
<dbReference type="InterPro" id="IPR027417">
    <property type="entry name" value="P-loop_NTPase"/>
</dbReference>